<keyword evidence="8" id="KW-1185">Reference proteome</keyword>
<evidence type="ECO:0000313" key="8">
    <source>
        <dbReference type="Proteomes" id="UP000321328"/>
    </source>
</evidence>
<dbReference type="STRING" id="1123024.GCA_000423625_04030"/>
<sequence>MSHLWSFIALVAVLVAIPGPAVTLIMKNAVIRGSRVAFLTAAGILVADLVWVLASLVGLTAVLVASEPAFLAVKLLGAAYLAYLGVRLLLSRHDTPATTPDAAIASAATGGIKAFREGVICDLSNPKTVLVFASVIPQFLPAGHTFADAAILGVTFALVGFTSLAVYALVFSHVRYALNRPRLRKMLLRASGGILIAFGVGLAVESR</sequence>
<dbReference type="EMBL" id="BJVI01000032">
    <property type="protein sequence ID" value="GEL19142.1"/>
    <property type="molecule type" value="Genomic_DNA"/>
</dbReference>
<evidence type="ECO:0000313" key="7">
    <source>
        <dbReference type="EMBL" id="GEL19142.1"/>
    </source>
</evidence>
<keyword evidence="4 6" id="KW-1133">Transmembrane helix</keyword>
<evidence type="ECO:0000256" key="4">
    <source>
        <dbReference type="ARBA" id="ARBA00022989"/>
    </source>
</evidence>
<comment type="caution">
    <text evidence="7">The sequence shown here is derived from an EMBL/GenBank/DDBJ whole genome shotgun (WGS) entry which is preliminary data.</text>
</comment>
<dbReference type="GO" id="GO:0005886">
    <property type="term" value="C:plasma membrane"/>
    <property type="evidence" value="ECO:0007669"/>
    <property type="project" value="UniProtKB-SubCell"/>
</dbReference>
<name>A0A511D2Y0_9PSEU</name>
<evidence type="ECO:0000256" key="2">
    <source>
        <dbReference type="ARBA" id="ARBA00022475"/>
    </source>
</evidence>
<dbReference type="RefSeq" id="WP_028931386.1">
    <property type="nucleotide sequence ID" value="NZ_AUII01000025.1"/>
</dbReference>
<evidence type="ECO:0000256" key="5">
    <source>
        <dbReference type="ARBA" id="ARBA00023136"/>
    </source>
</evidence>
<evidence type="ECO:0000256" key="3">
    <source>
        <dbReference type="ARBA" id="ARBA00022692"/>
    </source>
</evidence>
<keyword evidence="5 6" id="KW-0472">Membrane</keyword>
<dbReference type="PANTHER" id="PTHR30086">
    <property type="entry name" value="ARGININE EXPORTER PROTEIN ARGO"/>
    <property type="match status" value="1"/>
</dbReference>
<proteinExistence type="predicted"/>
<feature type="transmembrane region" description="Helical" evidence="6">
    <location>
        <begin position="186"/>
        <end position="204"/>
    </location>
</feature>
<keyword evidence="2" id="KW-1003">Cell membrane</keyword>
<dbReference type="GO" id="GO:0015171">
    <property type="term" value="F:amino acid transmembrane transporter activity"/>
    <property type="evidence" value="ECO:0007669"/>
    <property type="project" value="TreeGrafter"/>
</dbReference>
<evidence type="ECO:0000256" key="1">
    <source>
        <dbReference type="ARBA" id="ARBA00004651"/>
    </source>
</evidence>
<evidence type="ECO:0000256" key="6">
    <source>
        <dbReference type="SAM" id="Phobius"/>
    </source>
</evidence>
<accession>A0A511D2Y0</accession>
<dbReference type="InterPro" id="IPR001123">
    <property type="entry name" value="LeuE-type"/>
</dbReference>
<protein>
    <submittedName>
        <fullName evidence="7">Lysine transporter LysE</fullName>
    </submittedName>
</protein>
<comment type="subcellular location">
    <subcellularLocation>
        <location evidence="1">Cell membrane</location>
        <topology evidence="1">Multi-pass membrane protein</topology>
    </subcellularLocation>
</comment>
<dbReference type="PIRSF" id="PIRSF006324">
    <property type="entry name" value="LeuE"/>
    <property type="match status" value="1"/>
</dbReference>
<dbReference type="Pfam" id="PF01810">
    <property type="entry name" value="LysE"/>
    <property type="match status" value="1"/>
</dbReference>
<dbReference type="AlphaFoldDB" id="A0A511D2Y0"/>
<feature type="transmembrane region" description="Helical" evidence="6">
    <location>
        <begin position="149"/>
        <end position="174"/>
    </location>
</feature>
<gene>
    <name evidence="7" type="ORF">PA7_29790</name>
</gene>
<feature type="transmembrane region" description="Helical" evidence="6">
    <location>
        <begin position="39"/>
        <end position="64"/>
    </location>
</feature>
<keyword evidence="3 6" id="KW-0812">Transmembrane</keyword>
<feature type="transmembrane region" description="Helical" evidence="6">
    <location>
        <begin position="71"/>
        <end position="90"/>
    </location>
</feature>
<reference evidence="7 8" key="1">
    <citation type="submission" date="2019-07" db="EMBL/GenBank/DDBJ databases">
        <title>Whole genome shotgun sequence of Pseudonocardia asaccharolytica NBRC 16224.</title>
        <authorList>
            <person name="Hosoyama A."/>
            <person name="Uohara A."/>
            <person name="Ohji S."/>
            <person name="Ichikawa N."/>
        </authorList>
    </citation>
    <scope>NUCLEOTIDE SEQUENCE [LARGE SCALE GENOMIC DNA]</scope>
    <source>
        <strain evidence="7 8">NBRC 16224</strain>
    </source>
</reference>
<dbReference type="Proteomes" id="UP000321328">
    <property type="component" value="Unassembled WGS sequence"/>
</dbReference>
<organism evidence="7 8">
    <name type="scientific">Pseudonocardia asaccharolytica DSM 44247 = NBRC 16224</name>
    <dbReference type="NCBI Taxonomy" id="1123024"/>
    <lineage>
        <taxon>Bacteria</taxon>
        <taxon>Bacillati</taxon>
        <taxon>Actinomycetota</taxon>
        <taxon>Actinomycetes</taxon>
        <taxon>Pseudonocardiales</taxon>
        <taxon>Pseudonocardiaceae</taxon>
        <taxon>Pseudonocardia</taxon>
    </lineage>
</organism>
<dbReference type="PANTHER" id="PTHR30086:SF20">
    <property type="entry name" value="ARGININE EXPORTER PROTEIN ARGO-RELATED"/>
    <property type="match status" value="1"/>
</dbReference>
<dbReference type="OrthoDB" id="3175972at2"/>